<proteinExistence type="predicted"/>
<dbReference type="Gramene" id="PRQ44368">
    <property type="protein sequence ID" value="PRQ44368"/>
    <property type="gene ID" value="RchiOBHm_Chr3g0478501"/>
</dbReference>
<gene>
    <name evidence="1" type="ORF">RchiOBHm_Chr3g0478501</name>
</gene>
<dbReference type="Proteomes" id="UP000238479">
    <property type="component" value="Chromosome 3"/>
</dbReference>
<reference evidence="1 2" key="1">
    <citation type="journal article" date="2018" name="Nat. Genet.">
        <title>The Rosa genome provides new insights in the design of modern roses.</title>
        <authorList>
            <person name="Bendahmane M."/>
        </authorList>
    </citation>
    <scope>NUCLEOTIDE SEQUENCE [LARGE SCALE GENOMIC DNA]</scope>
    <source>
        <strain evidence="2">cv. Old Blush</strain>
    </source>
</reference>
<dbReference type="AlphaFoldDB" id="A0A2P6RD56"/>
<sequence length="278" mass="32693">MGKFYKEEITCHVIDMDDTNVLFGRPWHESVKGGYCKDDTYLFRWESHKIKIKLGRKNIKNYPPKVFEKKLESKFSLPVEINNLIEEKLEEFLMEEPPQEFMDEDQEEVKDEIAHEDIVICTDEVLEPKINHSEPDVIQEYNLESCEESTKVAYNRLIYGVGFMIVSSEYAEDPANNPHVQLSNFFSGLLSTYSCPLFKRNSRASSFIVEENDVGREWTQFSRKTIKVKKRCRIKKSDWKIGNSRVIRLLAAGIFKKIWFWTFRVSRAKSQVLILNQI</sequence>
<comment type="caution">
    <text evidence="1">The sequence shown here is derived from an EMBL/GenBank/DDBJ whole genome shotgun (WGS) entry which is preliminary data.</text>
</comment>
<keyword evidence="2" id="KW-1185">Reference proteome</keyword>
<evidence type="ECO:0000313" key="2">
    <source>
        <dbReference type="Proteomes" id="UP000238479"/>
    </source>
</evidence>
<protein>
    <submittedName>
        <fullName evidence="1">Uncharacterized protein</fullName>
    </submittedName>
</protein>
<accession>A0A2P6RD56</accession>
<dbReference type="EMBL" id="PDCK01000041">
    <property type="protein sequence ID" value="PRQ44368.1"/>
    <property type="molecule type" value="Genomic_DNA"/>
</dbReference>
<organism evidence="1 2">
    <name type="scientific">Rosa chinensis</name>
    <name type="common">China rose</name>
    <dbReference type="NCBI Taxonomy" id="74649"/>
    <lineage>
        <taxon>Eukaryota</taxon>
        <taxon>Viridiplantae</taxon>
        <taxon>Streptophyta</taxon>
        <taxon>Embryophyta</taxon>
        <taxon>Tracheophyta</taxon>
        <taxon>Spermatophyta</taxon>
        <taxon>Magnoliopsida</taxon>
        <taxon>eudicotyledons</taxon>
        <taxon>Gunneridae</taxon>
        <taxon>Pentapetalae</taxon>
        <taxon>rosids</taxon>
        <taxon>fabids</taxon>
        <taxon>Rosales</taxon>
        <taxon>Rosaceae</taxon>
        <taxon>Rosoideae</taxon>
        <taxon>Rosoideae incertae sedis</taxon>
        <taxon>Rosa</taxon>
    </lineage>
</organism>
<name>A0A2P6RD56_ROSCH</name>
<evidence type="ECO:0000313" key="1">
    <source>
        <dbReference type="EMBL" id="PRQ44368.1"/>
    </source>
</evidence>